<proteinExistence type="predicted"/>
<dbReference type="EMBL" id="GEDG01040875">
    <property type="protein sequence ID" value="JAP06575.1"/>
    <property type="molecule type" value="Transcribed_RNA"/>
</dbReference>
<organism evidence="1">
    <name type="scientific">Solanum chacoense</name>
    <name type="common">Chaco potato</name>
    <dbReference type="NCBI Taxonomy" id="4108"/>
    <lineage>
        <taxon>Eukaryota</taxon>
        <taxon>Viridiplantae</taxon>
        <taxon>Streptophyta</taxon>
        <taxon>Embryophyta</taxon>
        <taxon>Tracheophyta</taxon>
        <taxon>Spermatophyta</taxon>
        <taxon>Magnoliopsida</taxon>
        <taxon>eudicotyledons</taxon>
        <taxon>Gunneridae</taxon>
        <taxon>Pentapetalae</taxon>
        <taxon>asterids</taxon>
        <taxon>lamiids</taxon>
        <taxon>Solanales</taxon>
        <taxon>Solanaceae</taxon>
        <taxon>Solanoideae</taxon>
        <taxon>Solaneae</taxon>
        <taxon>Solanum</taxon>
    </lineage>
</organism>
<feature type="non-terminal residue" evidence="1">
    <location>
        <position position="1"/>
    </location>
</feature>
<sequence length="61" mass="6956">DQFLANNIFSKFTKMPFRDHIAKGGSYVTLSRSSGLFCHFKLQKNKESPSQAKQCTKSNKE</sequence>
<name>A0A0V0GEU1_SOLCH</name>
<accession>A0A0V0GEU1</accession>
<dbReference type="AlphaFoldDB" id="A0A0V0GEU1"/>
<protein>
    <submittedName>
        <fullName evidence="1">Putative ovule protein</fullName>
    </submittedName>
</protein>
<reference evidence="1" key="1">
    <citation type="submission" date="2015-12" db="EMBL/GenBank/DDBJ databases">
        <title>Gene expression during late stages of embryo sac development: a critical building block for successful pollen-pistil interactions.</title>
        <authorList>
            <person name="Liu Y."/>
            <person name="Joly V."/>
            <person name="Sabar M."/>
            <person name="Matton D.P."/>
        </authorList>
    </citation>
    <scope>NUCLEOTIDE SEQUENCE</scope>
</reference>
<evidence type="ECO:0000313" key="1">
    <source>
        <dbReference type="EMBL" id="JAP06575.1"/>
    </source>
</evidence>